<keyword evidence="1" id="KW-0472">Membrane</keyword>
<reference evidence="2" key="1">
    <citation type="submission" date="2021-02" db="EMBL/GenBank/DDBJ databases">
        <authorList>
            <person name="Nowell W R."/>
        </authorList>
    </citation>
    <scope>NUCLEOTIDE SEQUENCE</scope>
</reference>
<dbReference type="Proteomes" id="UP000663844">
    <property type="component" value="Unassembled WGS sequence"/>
</dbReference>
<name>A0A820M7R5_9BILA</name>
<evidence type="ECO:0000256" key="1">
    <source>
        <dbReference type="SAM" id="Phobius"/>
    </source>
</evidence>
<proteinExistence type="predicted"/>
<evidence type="ECO:0000313" key="2">
    <source>
        <dbReference type="EMBL" id="CAF4369560.1"/>
    </source>
</evidence>
<organism evidence="2 3">
    <name type="scientific">Adineta steineri</name>
    <dbReference type="NCBI Taxonomy" id="433720"/>
    <lineage>
        <taxon>Eukaryota</taxon>
        <taxon>Metazoa</taxon>
        <taxon>Spiralia</taxon>
        <taxon>Gnathifera</taxon>
        <taxon>Rotifera</taxon>
        <taxon>Eurotatoria</taxon>
        <taxon>Bdelloidea</taxon>
        <taxon>Adinetida</taxon>
        <taxon>Adinetidae</taxon>
        <taxon>Adineta</taxon>
    </lineage>
</organism>
<accession>A0A820M7R5</accession>
<dbReference type="AlphaFoldDB" id="A0A820M7R5"/>
<dbReference type="EMBL" id="CAJOAZ010022839">
    <property type="protein sequence ID" value="CAF4369560.1"/>
    <property type="molecule type" value="Genomic_DNA"/>
</dbReference>
<evidence type="ECO:0000313" key="3">
    <source>
        <dbReference type="Proteomes" id="UP000663844"/>
    </source>
</evidence>
<comment type="caution">
    <text evidence="2">The sequence shown here is derived from an EMBL/GenBank/DDBJ whole genome shotgun (WGS) entry which is preliminary data.</text>
</comment>
<gene>
    <name evidence="2" type="ORF">OXD698_LOCUS49764</name>
</gene>
<protein>
    <submittedName>
        <fullName evidence="2">Uncharacterized protein</fullName>
    </submittedName>
</protein>
<sequence length="133" mass="15556">MMFSPFCTHLILIVSCVVFIFSYFSYIKRNQTYQQSLQLTSTLLTSTSHDFQNQFSSINLTTKTITDTTDEKLLREKILGSSDINHSMLSRFTFINPPKPVCNYPKYTQQFMIIVVLSRGINFDYRQVIRATW</sequence>
<keyword evidence="1" id="KW-0812">Transmembrane</keyword>
<feature type="transmembrane region" description="Helical" evidence="1">
    <location>
        <begin position="6"/>
        <end position="26"/>
    </location>
</feature>
<keyword evidence="1" id="KW-1133">Transmembrane helix</keyword>
<feature type="non-terminal residue" evidence="2">
    <location>
        <position position="133"/>
    </location>
</feature>